<dbReference type="AlphaFoldDB" id="A0A1W9I497"/>
<accession>A0A1W9I497</accession>
<gene>
    <name evidence="2" type="ORF">A4S15_14425</name>
</gene>
<evidence type="ECO:0008006" key="4">
    <source>
        <dbReference type="Google" id="ProtNLM"/>
    </source>
</evidence>
<comment type="caution">
    <text evidence="2">The sequence shown here is derived from an EMBL/GenBank/DDBJ whole genome shotgun (WGS) entry which is preliminary data.</text>
</comment>
<evidence type="ECO:0000256" key="1">
    <source>
        <dbReference type="SAM" id="SignalP"/>
    </source>
</evidence>
<dbReference type="Proteomes" id="UP000192872">
    <property type="component" value="Unassembled WGS sequence"/>
</dbReference>
<organism evidence="2 3">
    <name type="scientific">Candidatus Raskinella chloraquaticus</name>
    <dbReference type="NCBI Taxonomy" id="1951219"/>
    <lineage>
        <taxon>Bacteria</taxon>
        <taxon>Pseudomonadati</taxon>
        <taxon>Pseudomonadota</taxon>
        <taxon>Alphaproteobacteria</taxon>
        <taxon>Hyphomicrobiales</taxon>
        <taxon>Phreatobacteraceae</taxon>
        <taxon>Candidatus Raskinella</taxon>
    </lineage>
</organism>
<evidence type="ECO:0000313" key="3">
    <source>
        <dbReference type="Proteomes" id="UP000192872"/>
    </source>
</evidence>
<feature type="signal peptide" evidence="1">
    <location>
        <begin position="1"/>
        <end position="24"/>
    </location>
</feature>
<sequence length="174" mass="18904">MRLMSSALIAMCALMAVPVATVRAQEASFKVENPDRRLWRLRNEDDLFRRETNFQCVHSLCPAATSLLITEAKGPAKRPSKAELQTIANRDVPAALAKSGQPLDQPKIAQTTIKGWPALRGTYAIAAGDKQIGIAFAQIHLDGAVVLLRATSGDRSFAPRALDAFLENLTLRAP</sequence>
<feature type="chain" id="PRO_5012936010" description="Cytochrome c domain-containing protein" evidence="1">
    <location>
        <begin position="25"/>
        <end position="174"/>
    </location>
</feature>
<keyword evidence="1" id="KW-0732">Signal</keyword>
<name>A0A1W9I497_9HYPH</name>
<dbReference type="STRING" id="1827387.A4S15_14425"/>
<reference evidence="2 3" key="1">
    <citation type="journal article" date="2017" name="Water Res.">
        <title>Comammox in drinking water systems.</title>
        <authorList>
            <person name="Wang Y."/>
            <person name="Ma L."/>
            <person name="Mao Y."/>
            <person name="Jiang X."/>
            <person name="Xia Y."/>
            <person name="Yu K."/>
            <person name="Li B."/>
            <person name="Zhang T."/>
        </authorList>
    </citation>
    <scope>NUCLEOTIDE SEQUENCE [LARGE SCALE GENOMIC DNA]</scope>
    <source>
        <strain evidence="2">SG_bin8</strain>
    </source>
</reference>
<dbReference type="EMBL" id="LWDL01000004">
    <property type="protein sequence ID" value="OQW54291.1"/>
    <property type="molecule type" value="Genomic_DNA"/>
</dbReference>
<evidence type="ECO:0000313" key="2">
    <source>
        <dbReference type="EMBL" id="OQW54291.1"/>
    </source>
</evidence>
<protein>
    <recommendedName>
        <fullName evidence="4">Cytochrome c domain-containing protein</fullName>
    </recommendedName>
</protein>
<proteinExistence type="predicted"/>